<keyword evidence="3" id="KW-1185">Reference proteome</keyword>
<dbReference type="PANTHER" id="PTHR43591">
    <property type="entry name" value="METHYLTRANSFERASE"/>
    <property type="match status" value="1"/>
</dbReference>
<proteinExistence type="predicted"/>
<dbReference type="Proteomes" id="UP000569914">
    <property type="component" value="Unassembled WGS sequence"/>
</dbReference>
<keyword evidence="2" id="KW-0489">Methyltransferase</keyword>
<feature type="domain" description="Methyltransferase type 11" evidence="1">
    <location>
        <begin position="45"/>
        <end position="130"/>
    </location>
</feature>
<sequence>MTAIEPDFDSDPERAAAWDPSWVVAAPDWDEGAGRLIDEALAPVLDVGCGDGAFARRLPSRSRWIGLDSSPEMLARTTARPAVRADARRLPFQDGSLGAVVCKYMLYHLGDPSVVITEAHRVLRPGGLFLAVTRSRSQDPELVPGGYPASTFDAEDAPRLAAAVFGSESVEVEPWDGPFLVLPDREAVATYTRHHRLPRDLADRVKTPLTLTKRGCQVWARKR</sequence>
<name>A0A7Y9I756_9ACTN</name>
<protein>
    <submittedName>
        <fullName evidence="2">SAM-dependent methyltransferase</fullName>
    </submittedName>
</protein>
<evidence type="ECO:0000313" key="3">
    <source>
        <dbReference type="Proteomes" id="UP000569914"/>
    </source>
</evidence>
<reference evidence="2 3" key="1">
    <citation type="submission" date="2020-07" db="EMBL/GenBank/DDBJ databases">
        <title>Sequencing the genomes of 1000 actinobacteria strains.</title>
        <authorList>
            <person name="Klenk H.-P."/>
        </authorList>
    </citation>
    <scope>NUCLEOTIDE SEQUENCE [LARGE SCALE GENOMIC DNA]</scope>
    <source>
        <strain evidence="2 3">DSM 22083</strain>
    </source>
</reference>
<dbReference type="CDD" id="cd02440">
    <property type="entry name" value="AdoMet_MTases"/>
    <property type="match status" value="1"/>
</dbReference>
<organism evidence="2 3">
    <name type="scientific">Microlunatus parietis</name>
    <dbReference type="NCBI Taxonomy" id="682979"/>
    <lineage>
        <taxon>Bacteria</taxon>
        <taxon>Bacillati</taxon>
        <taxon>Actinomycetota</taxon>
        <taxon>Actinomycetes</taxon>
        <taxon>Propionibacteriales</taxon>
        <taxon>Propionibacteriaceae</taxon>
        <taxon>Microlunatus</taxon>
    </lineage>
</organism>
<gene>
    <name evidence="2" type="ORF">BKA15_002860</name>
</gene>
<dbReference type="InterPro" id="IPR013216">
    <property type="entry name" value="Methyltransf_11"/>
</dbReference>
<keyword evidence="2" id="KW-0808">Transferase</keyword>
<dbReference type="SUPFAM" id="SSF53335">
    <property type="entry name" value="S-adenosyl-L-methionine-dependent methyltransferases"/>
    <property type="match status" value="1"/>
</dbReference>
<dbReference type="AlphaFoldDB" id="A0A7Y9I756"/>
<dbReference type="EMBL" id="JACCBU010000001">
    <property type="protein sequence ID" value="NYE71531.1"/>
    <property type="molecule type" value="Genomic_DNA"/>
</dbReference>
<dbReference type="RefSeq" id="WP_179751740.1">
    <property type="nucleotide sequence ID" value="NZ_JACCBU010000001.1"/>
</dbReference>
<accession>A0A7Y9I756</accession>
<dbReference type="GO" id="GO:0008757">
    <property type="term" value="F:S-adenosylmethionine-dependent methyltransferase activity"/>
    <property type="evidence" value="ECO:0007669"/>
    <property type="project" value="InterPro"/>
</dbReference>
<comment type="caution">
    <text evidence="2">The sequence shown here is derived from an EMBL/GenBank/DDBJ whole genome shotgun (WGS) entry which is preliminary data.</text>
</comment>
<dbReference type="InterPro" id="IPR029063">
    <property type="entry name" value="SAM-dependent_MTases_sf"/>
</dbReference>
<evidence type="ECO:0000259" key="1">
    <source>
        <dbReference type="Pfam" id="PF08241"/>
    </source>
</evidence>
<evidence type="ECO:0000313" key="2">
    <source>
        <dbReference type="EMBL" id="NYE71531.1"/>
    </source>
</evidence>
<dbReference type="Gene3D" id="3.40.50.150">
    <property type="entry name" value="Vaccinia Virus protein VP39"/>
    <property type="match status" value="1"/>
</dbReference>
<dbReference type="Pfam" id="PF08241">
    <property type="entry name" value="Methyltransf_11"/>
    <property type="match status" value="1"/>
</dbReference>
<dbReference type="GO" id="GO:0032259">
    <property type="term" value="P:methylation"/>
    <property type="evidence" value="ECO:0007669"/>
    <property type="project" value="UniProtKB-KW"/>
</dbReference>